<protein>
    <submittedName>
        <fullName evidence="2">Uncharacterized protein</fullName>
    </submittedName>
</protein>
<organism evidence="2 3">
    <name type="scientific">Seminavis robusta</name>
    <dbReference type="NCBI Taxonomy" id="568900"/>
    <lineage>
        <taxon>Eukaryota</taxon>
        <taxon>Sar</taxon>
        <taxon>Stramenopiles</taxon>
        <taxon>Ochrophyta</taxon>
        <taxon>Bacillariophyta</taxon>
        <taxon>Bacillariophyceae</taxon>
        <taxon>Bacillariophycidae</taxon>
        <taxon>Naviculales</taxon>
        <taxon>Naviculaceae</taxon>
        <taxon>Seminavis</taxon>
    </lineage>
</organism>
<keyword evidence="3" id="KW-1185">Reference proteome</keyword>
<evidence type="ECO:0000313" key="3">
    <source>
        <dbReference type="Proteomes" id="UP001153069"/>
    </source>
</evidence>
<dbReference type="AlphaFoldDB" id="A0A9N8EQV3"/>
<dbReference type="Proteomes" id="UP001153069">
    <property type="component" value="Unassembled WGS sequence"/>
</dbReference>
<accession>A0A9N8EQV3</accession>
<keyword evidence="1" id="KW-0732">Signal</keyword>
<gene>
    <name evidence="2" type="ORF">SEMRO_1633_G287380.1</name>
</gene>
<comment type="caution">
    <text evidence="2">The sequence shown here is derived from an EMBL/GenBank/DDBJ whole genome shotgun (WGS) entry which is preliminary data.</text>
</comment>
<name>A0A9N8EQV3_9STRA</name>
<dbReference type="EMBL" id="CAICTM010001631">
    <property type="protein sequence ID" value="CAB9525123.1"/>
    <property type="molecule type" value="Genomic_DNA"/>
</dbReference>
<reference evidence="2" key="1">
    <citation type="submission" date="2020-06" db="EMBL/GenBank/DDBJ databases">
        <authorList>
            <consortium name="Plant Systems Biology data submission"/>
        </authorList>
    </citation>
    <scope>NUCLEOTIDE SEQUENCE</scope>
    <source>
        <strain evidence="2">D6</strain>
    </source>
</reference>
<proteinExistence type="predicted"/>
<feature type="signal peptide" evidence="1">
    <location>
        <begin position="1"/>
        <end position="24"/>
    </location>
</feature>
<evidence type="ECO:0000313" key="2">
    <source>
        <dbReference type="EMBL" id="CAB9525123.1"/>
    </source>
</evidence>
<feature type="chain" id="PRO_5040331648" evidence="1">
    <location>
        <begin position="25"/>
        <end position="118"/>
    </location>
</feature>
<sequence>MTILRLFWLALLLMVATTTRVTLAEEEEEEIIDENEGYYEHNDDEYELRRCHCPCDTEHGTYDEDTENFSAYDYEGHHLCIHDDENFDPHFQEGSNAPGYCDDSCLYLEDNDGNNEEL</sequence>
<evidence type="ECO:0000256" key="1">
    <source>
        <dbReference type="SAM" id="SignalP"/>
    </source>
</evidence>